<organism evidence="6 7">
    <name type="scientific">Romboutsia sedimentorum</name>
    <dbReference type="NCBI Taxonomy" id="1368474"/>
    <lineage>
        <taxon>Bacteria</taxon>
        <taxon>Bacillati</taxon>
        <taxon>Bacillota</taxon>
        <taxon>Clostridia</taxon>
        <taxon>Peptostreptococcales</taxon>
        <taxon>Peptostreptococcaceae</taxon>
        <taxon>Romboutsia</taxon>
    </lineage>
</organism>
<keyword evidence="2" id="KW-0238">DNA-binding</keyword>
<dbReference type="RefSeq" id="WP_284133235.1">
    <property type="nucleotide sequence ID" value="NZ_JASKYM010000007.1"/>
</dbReference>
<reference evidence="6 7" key="1">
    <citation type="submission" date="2023-05" db="EMBL/GenBank/DDBJ databases">
        <title>Rombocin, a short stable natural nisin variant, displays selective antimicrobial activity against Listeria monocytogenes and employs dual mode of action to kill target bacterial strains.</title>
        <authorList>
            <person name="Wambui J."/>
            <person name="Stephan R."/>
            <person name="Kuipers O.P."/>
        </authorList>
    </citation>
    <scope>NUCLEOTIDE SEQUENCE [LARGE SCALE GENOMIC DNA]</scope>
    <source>
        <strain evidence="6 7">RC002</strain>
    </source>
</reference>
<dbReference type="EMBL" id="JASKYM010000007">
    <property type="protein sequence ID" value="MDK2564306.1"/>
    <property type="molecule type" value="Genomic_DNA"/>
</dbReference>
<gene>
    <name evidence="6" type="ORF">QOZ84_12160</name>
</gene>
<dbReference type="PANTHER" id="PTHR43132:SF6">
    <property type="entry name" value="HTH-TYPE TRANSCRIPTIONAL REPRESSOR CZRA"/>
    <property type="match status" value="1"/>
</dbReference>
<dbReference type="Pfam" id="PF01022">
    <property type="entry name" value="HTH_5"/>
    <property type="match status" value="1"/>
</dbReference>
<dbReference type="Proteomes" id="UP001301012">
    <property type="component" value="Unassembled WGS sequence"/>
</dbReference>
<keyword evidence="1" id="KW-0805">Transcription regulation</keyword>
<dbReference type="PANTHER" id="PTHR43132">
    <property type="entry name" value="ARSENICAL RESISTANCE OPERON REPRESSOR ARSR-RELATED"/>
    <property type="match status" value="1"/>
</dbReference>
<evidence type="ECO:0000256" key="4">
    <source>
        <dbReference type="ARBA" id="ARBA00043263"/>
    </source>
</evidence>
<dbReference type="NCBIfam" id="NF033788">
    <property type="entry name" value="HTH_metalloreg"/>
    <property type="match status" value="1"/>
</dbReference>
<keyword evidence="4" id="KW-0105">Cadmium resistance</keyword>
<dbReference type="SMART" id="SM00418">
    <property type="entry name" value="HTH_ARSR"/>
    <property type="match status" value="1"/>
</dbReference>
<accession>A0ABT7EEE5</accession>
<protein>
    <submittedName>
        <fullName evidence="6">Metalloregulator ArsR/SmtB family transcription factor</fullName>
    </submittedName>
</protein>
<dbReference type="Gene3D" id="1.10.10.10">
    <property type="entry name" value="Winged helix-like DNA-binding domain superfamily/Winged helix DNA-binding domain"/>
    <property type="match status" value="1"/>
</dbReference>
<dbReference type="InterPro" id="IPR001845">
    <property type="entry name" value="HTH_ArsR_DNA-bd_dom"/>
</dbReference>
<sequence>MKEDLNVCDCKEIHEEVVVEAKNKMPQEEMLYDLAELFKVFGDTTRIKILYALFSNEMCVCDIANLLGMTHSAISHQLRVLKQARLVKFRKEGKVVFYSLDDSHISQIFDCGLNHIQETYKR</sequence>
<dbReference type="PROSITE" id="PS00846">
    <property type="entry name" value="HTH_ARSR_1"/>
    <property type="match status" value="1"/>
</dbReference>
<proteinExistence type="predicted"/>
<dbReference type="PROSITE" id="PS50987">
    <property type="entry name" value="HTH_ARSR_2"/>
    <property type="match status" value="1"/>
</dbReference>
<evidence type="ECO:0000256" key="2">
    <source>
        <dbReference type="ARBA" id="ARBA00023125"/>
    </source>
</evidence>
<evidence type="ECO:0000256" key="3">
    <source>
        <dbReference type="ARBA" id="ARBA00023163"/>
    </source>
</evidence>
<name>A0ABT7EEE5_9FIRM</name>
<evidence type="ECO:0000256" key="1">
    <source>
        <dbReference type="ARBA" id="ARBA00023015"/>
    </source>
</evidence>
<dbReference type="InterPro" id="IPR051011">
    <property type="entry name" value="Metal_resp_trans_reg"/>
</dbReference>
<dbReference type="PRINTS" id="PR00778">
    <property type="entry name" value="HTHARSR"/>
</dbReference>
<feature type="domain" description="HTH arsR-type" evidence="5">
    <location>
        <begin position="26"/>
        <end position="120"/>
    </location>
</feature>
<dbReference type="SUPFAM" id="SSF46785">
    <property type="entry name" value="Winged helix' DNA-binding domain"/>
    <property type="match status" value="1"/>
</dbReference>
<dbReference type="CDD" id="cd00090">
    <property type="entry name" value="HTH_ARSR"/>
    <property type="match status" value="1"/>
</dbReference>
<evidence type="ECO:0000313" key="7">
    <source>
        <dbReference type="Proteomes" id="UP001301012"/>
    </source>
</evidence>
<dbReference type="InterPro" id="IPR036390">
    <property type="entry name" value="WH_DNA-bd_sf"/>
</dbReference>
<dbReference type="InterPro" id="IPR018334">
    <property type="entry name" value="ArsR_HTH"/>
</dbReference>
<dbReference type="InterPro" id="IPR011991">
    <property type="entry name" value="ArsR-like_HTH"/>
</dbReference>
<comment type="caution">
    <text evidence="6">The sequence shown here is derived from an EMBL/GenBank/DDBJ whole genome shotgun (WGS) entry which is preliminary data.</text>
</comment>
<dbReference type="InterPro" id="IPR036388">
    <property type="entry name" value="WH-like_DNA-bd_sf"/>
</dbReference>
<keyword evidence="7" id="KW-1185">Reference proteome</keyword>
<evidence type="ECO:0000259" key="5">
    <source>
        <dbReference type="PROSITE" id="PS50987"/>
    </source>
</evidence>
<keyword evidence="3" id="KW-0804">Transcription</keyword>
<evidence type="ECO:0000313" key="6">
    <source>
        <dbReference type="EMBL" id="MDK2564306.1"/>
    </source>
</evidence>